<sequence length="212" mass="23337">MIRLMKKLLIFIVVLVLVFFVYRLVFKKNKDSGEKPVPVAVGKPTAAFDESVTQVLNSYYALTDGFVNWDTAAVTAGAGTLETTLAHLKVDELKKDTVIYQTVISTLDLAKMNGATIKGSHDWAEQRHALNDLSANLRTILLAVKYDKAPAYWQECPMAFGEGQSGNWLSAKAAIVNPYLGNKDPKFGKTMLNCGETKMTIDFTKVDSAPVK</sequence>
<dbReference type="Proteomes" id="UP000003586">
    <property type="component" value="Chromosome"/>
</dbReference>
<organism evidence="2 3">
    <name type="scientific">Niabella soli DSM 19437</name>
    <dbReference type="NCBI Taxonomy" id="929713"/>
    <lineage>
        <taxon>Bacteria</taxon>
        <taxon>Pseudomonadati</taxon>
        <taxon>Bacteroidota</taxon>
        <taxon>Chitinophagia</taxon>
        <taxon>Chitinophagales</taxon>
        <taxon>Chitinophagaceae</taxon>
        <taxon>Niabella</taxon>
    </lineage>
</organism>
<dbReference type="KEGG" id="nso:NIASO_06140"/>
<protein>
    <recommendedName>
        <fullName evidence="1">DUF3347 domain-containing protein</fullName>
    </recommendedName>
</protein>
<keyword evidence="3" id="KW-1185">Reference proteome</keyword>
<proteinExistence type="predicted"/>
<dbReference type="AlphaFoldDB" id="W0F6D1"/>
<dbReference type="HOGENOM" id="CLU_1298682_0_0_10"/>
<dbReference type="InterPro" id="IPR021782">
    <property type="entry name" value="DUF3347"/>
</dbReference>
<feature type="domain" description="DUF3347" evidence="1">
    <location>
        <begin position="55"/>
        <end position="141"/>
    </location>
</feature>
<dbReference type="EMBL" id="CP007035">
    <property type="protein sequence ID" value="AHF17363.1"/>
    <property type="molecule type" value="Genomic_DNA"/>
</dbReference>
<reference evidence="2 3" key="1">
    <citation type="submission" date="2013-12" db="EMBL/GenBank/DDBJ databases">
        <authorList>
            <consortium name="DOE Joint Genome Institute"/>
            <person name="Eisen J."/>
            <person name="Huntemann M."/>
            <person name="Han J."/>
            <person name="Chen A."/>
            <person name="Kyrpides N."/>
            <person name="Mavromatis K."/>
            <person name="Markowitz V."/>
            <person name="Palaniappan K."/>
            <person name="Ivanova N."/>
            <person name="Schaumberg A."/>
            <person name="Pati A."/>
            <person name="Liolios K."/>
            <person name="Nordberg H.P."/>
            <person name="Cantor M.N."/>
            <person name="Hua S.X."/>
            <person name="Woyke T."/>
        </authorList>
    </citation>
    <scope>NUCLEOTIDE SEQUENCE [LARGE SCALE GENOMIC DNA]</scope>
    <source>
        <strain evidence="3">DSM 19437</strain>
    </source>
</reference>
<evidence type="ECO:0000313" key="2">
    <source>
        <dbReference type="EMBL" id="AHF17363.1"/>
    </source>
</evidence>
<dbReference type="STRING" id="929713.NIASO_06140"/>
<dbReference type="Pfam" id="PF11827">
    <property type="entry name" value="DUF3347"/>
    <property type="match status" value="1"/>
</dbReference>
<dbReference type="eggNOG" id="COG0845">
    <property type="taxonomic scope" value="Bacteria"/>
</dbReference>
<name>W0F6D1_9BACT</name>
<accession>W0F6D1</accession>
<gene>
    <name evidence="2" type="ORF">NIASO_06140</name>
</gene>
<evidence type="ECO:0000313" key="3">
    <source>
        <dbReference type="Proteomes" id="UP000003586"/>
    </source>
</evidence>
<evidence type="ECO:0000259" key="1">
    <source>
        <dbReference type="Pfam" id="PF11827"/>
    </source>
</evidence>